<gene>
    <name evidence="10" type="ORF">BVC71_06895</name>
</gene>
<dbReference type="EMBL" id="MSPP01000002">
    <property type="protein sequence ID" value="OUD09572.1"/>
    <property type="molecule type" value="Genomic_DNA"/>
</dbReference>
<dbReference type="Gene3D" id="3.40.50.2000">
    <property type="entry name" value="Glycogen Phosphorylase B"/>
    <property type="match status" value="1"/>
</dbReference>
<keyword evidence="8" id="KW-0472">Membrane</keyword>
<keyword evidence="11" id="KW-1185">Reference proteome</keyword>
<keyword evidence="8" id="KW-1003">Cell membrane</keyword>
<comment type="pathway">
    <text evidence="2 8">Bacterial outer membrane biogenesis; LPS core biosynthesis.</text>
</comment>
<comment type="catalytic activity">
    <reaction evidence="7 8">
        <text>lipid IVA (E. coli) + CMP-3-deoxy-beta-D-manno-octulosonate = alpha-Kdo-(2-&gt;6)-lipid IVA (E. coli) + CMP + H(+)</text>
        <dbReference type="Rhea" id="RHEA:28066"/>
        <dbReference type="ChEBI" id="CHEBI:15378"/>
        <dbReference type="ChEBI" id="CHEBI:58603"/>
        <dbReference type="ChEBI" id="CHEBI:60364"/>
        <dbReference type="ChEBI" id="CHEBI:60377"/>
        <dbReference type="ChEBI" id="CHEBI:85987"/>
        <dbReference type="EC" id="2.4.99.12"/>
    </reaction>
</comment>
<comment type="similarity">
    <text evidence="8">Belongs to the glycosyltransferase group 1 family.</text>
</comment>
<dbReference type="GO" id="GO:0009245">
    <property type="term" value="P:lipid A biosynthetic process"/>
    <property type="evidence" value="ECO:0007669"/>
    <property type="project" value="TreeGrafter"/>
</dbReference>
<dbReference type="Gene3D" id="3.40.50.11720">
    <property type="entry name" value="3-Deoxy-D-manno-octulosonic-acid transferase, N-terminal domain"/>
    <property type="match status" value="1"/>
</dbReference>
<dbReference type="EC" id="2.4.99.12" evidence="3 8"/>
<dbReference type="Proteomes" id="UP000194664">
    <property type="component" value="Unassembled WGS sequence"/>
</dbReference>
<dbReference type="GO" id="GO:0009244">
    <property type="term" value="P:lipopolysaccharide core region biosynthetic process"/>
    <property type="evidence" value="ECO:0007669"/>
    <property type="project" value="UniProtKB-UniRule"/>
</dbReference>
<evidence type="ECO:0000313" key="10">
    <source>
        <dbReference type="EMBL" id="OUD09572.1"/>
    </source>
</evidence>
<evidence type="ECO:0000256" key="7">
    <source>
        <dbReference type="ARBA" id="ARBA00049183"/>
    </source>
</evidence>
<dbReference type="SUPFAM" id="SSF53756">
    <property type="entry name" value="UDP-Glycosyltransferase/glycogen phosphorylase"/>
    <property type="match status" value="1"/>
</dbReference>
<proteinExistence type="inferred from homology"/>
<keyword evidence="5 8" id="KW-0808">Transferase</keyword>
<evidence type="ECO:0000259" key="9">
    <source>
        <dbReference type="Pfam" id="PF04413"/>
    </source>
</evidence>
<evidence type="ECO:0000313" key="11">
    <source>
        <dbReference type="Proteomes" id="UP000194664"/>
    </source>
</evidence>
<keyword evidence="8" id="KW-0448">Lipopolysaccharide biosynthesis</keyword>
<evidence type="ECO:0000256" key="5">
    <source>
        <dbReference type="ARBA" id="ARBA00022679"/>
    </source>
</evidence>
<dbReference type="InterPro" id="IPR007507">
    <property type="entry name" value="Glycos_transf_N"/>
</dbReference>
<dbReference type="PANTHER" id="PTHR42755:SF1">
    <property type="entry name" value="3-DEOXY-D-MANNO-OCTULOSONIC ACID TRANSFERASE, MITOCHONDRIAL-RELATED"/>
    <property type="match status" value="1"/>
</dbReference>
<organism evidence="10 11">
    <name type="scientific">Marivivens niveibacter</name>
    <dbReference type="NCBI Taxonomy" id="1930667"/>
    <lineage>
        <taxon>Bacteria</taxon>
        <taxon>Pseudomonadati</taxon>
        <taxon>Pseudomonadota</taxon>
        <taxon>Alphaproteobacteria</taxon>
        <taxon>Rhodobacterales</taxon>
        <taxon>Paracoccaceae</taxon>
        <taxon>Marivivens group</taxon>
        <taxon>Marivivens</taxon>
    </lineage>
</organism>
<evidence type="ECO:0000256" key="2">
    <source>
        <dbReference type="ARBA" id="ARBA00004713"/>
    </source>
</evidence>
<dbReference type="InterPro" id="IPR039901">
    <property type="entry name" value="Kdotransferase"/>
</dbReference>
<sequence>MNRRSLALGLYVTTRPGGSGIIDAENWPERPDGPVIWFHCRDIADYENARAIIRQSNETRDDVSYVLTGSGQPDSTNSDGTITTLSGPGRTPQDIKNFAKHFQPDALIWIGGAIDPLILTATDKSVPKRYLICANSNDIEPPNKRWFWGMRRALVSRFDAVFATDAASMAKFAKWGATESKTIGSFEEDSPLLPYNDAEYRDVIDTLDTRPVWMAVDAVLPEIKTVIAAHKNACKRSHRLLLIVVPRNETDAPAIAQTLTASGIETVLRSDADPTETTRAVVADMSGELGMWYRVAPLTYFGGTLTRSSRHPFEAASLGSVVIHGPMTAPYSRSYDKLDAAGGAYAIRNPSDLASAIEALLSPDKAAKFAHAAWAVTSSGAEVTNRVADLIDEITR</sequence>
<evidence type="ECO:0000256" key="4">
    <source>
        <dbReference type="ARBA" id="ARBA00019077"/>
    </source>
</evidence>
<evidence type="ECO:0000256" key="8">
    <source>
        <dbReference type="RuleBase" id="RU365103"/>
    </source>
</evidence>
<dbReference type="Pfam" id="PF04413">
    <property type="entry name" value="Glycos_transf_N"/>
    <property type="match status" value="1"/>
</dbReference>
<dbReference type="InterPro" id="IPR038107">
    <property type="entry name" value="Glycos_transf_N_sf"/>
</dbReference>
<evidence type="ECO:0000256" key="1">
    <source>
        <dbReference type="ARBA" id="ARBA00003394"/>
    </source>
</evidence>
<reference evidence="10" key="1">
    <citation type="submission" date="2016-12" db="EMBL/GenBank/DDBJ databases">
        <title>The draft genome sequence of HSLHS2.</title>
        <authorList>
            <person name="Hu D."/>
            <person name="Wang L."/>
            <person name="Shao Z."/>
        </authorList>
    </citation>
    <scope>NUCLEOTIDE SEQUENCE [LARGE SCALE GENOMIC DNA]</scope>
    <source>
        <strain evidence="10">MCCC 1A06712</strain>
    </source>
</reference>
<dbReference type="GO" id="GO:0005886">
    <property type="term" value="C:plasma membrane"/>
    <property type="evidence" value="ECO:0007669"/>
    <property type="project" value="UniProtKB-SubCell"/>
</dbReference>
<dbReference type="UniPathway" id="UPA00958"/>
<dbReference type="PANTHER" id="PTHR42755">
    <property type="entry name" value="3-DEOXY-MANNO-OCTULOSONATE CYTIDYLYLTRANSFERASE"/>
    <property type="match status" value="1"/>
</dbReference>
<feature type="domain" description="3-deoxy-D-manno-octulosonic-acid transferase N-terminal" evidence="9">
    <location>
        <begin position="30"/>
        <end position="181"/>
    </location>
</feature>
<dbReference type="RefSeq" id="WP_165767742.1">
    <property type="nucleotide sequence ID" value="NZ_MSPP01000002.1"/>
</dbReference>
<protein>
    <recommendedName>
        <fullName evidence="4 8">3-deoxy-D-manno-octulosonic acid transferase</fullName>
        <shortName evidence="8">Kdo transferase</shortName>
        <ecNumber evidence="3 8">2.4.99.12</ecNumber>
    </recommendedName>
    <alternativeName>
        <fullName evidence="6 8">Lipid IV(A) 3-deoxy-D-manno-octulosonic acid transferase</fullName>
    </alternativeName>
</protein>
<evidence type="ECO:0000256" key="3">
    <source>
        <dbReference type="ARBA" id="ARBA00012621"/>
    </source>
</evidence>
<accession>A0A251WYW9</accession>
<evidence type="ECO:0000256" key="6">
    <source>
        <dbReference type="ARBA" id="ARBA00031445"/>
    </source>
</evidence>
<comment type="subcellular location">
    <subcellularLocation>
        <location evidence="8">Cell membrane</location>
    </subcellularLocation>
</comment>
<name>A0A251WYW9_9RHOB</name>
<comment type="function">
    <text evidence="1 8">Involved in lipopolysaccharide (LPS) biosynthesis. Catalyzes the transfer of 3-deoxy-D-manno-octulosonate (Kdo) residue(s) from CMP-Kdo to lipid IV(A), the tetraacyldisaccharide-1,4'-bisphosphate precursor of lipid A.</text>
</comment>
<dbReference type="GO" id="GO:0043842">
    <property type="term" value="F:Kdo transferase activity"/>
    <property type="evidence" value="ECO:0007669"/>
    <property type="project" value="UniProtKB-EC"/>
</dbReference>
<dbReference type="AlphaFoldDB" id="A0A251WYW9"/>
<comment type="caution">
    <text evidence="10">The sequence shown here is derived from an EMBL/GenBank/DDBJ whole genome shotgun (WGS) entry which is preliminary data.</text>
</comment>